<dbReference type="RefSeq" id="WP_106480724.1">
    <property type="nucleotide sequence ID" value="NZ_CP032819.1"/>
</dbReference>
<comment type="pathway">
    <text evidence="5">Cofactor biosynthesis; adenosylcobalamin biosynthesis; cob(II)yrinate a,c-diamide from sirohydrochlorin (anaerobic route): step 6/10.</text>
</comment>
<sequence>MIIIFGGTTEGRTAAKVLDEAGSPYYYSTRGNAQQIECKHGTRVTGGMDRNTMLEFCMTHNIRLIIDAAHPFASLLHATVASVSEQLDIPVIRLERRYPPRDETLVWCDTFDDAIDYLESHEINHLLALSGVQTIGKLRRYWEKHPCHFRVLDREDSRTLARQAGFPEKNLLFWHEGQDELALFRQLHPGAILTKESGESGYYEEKIDAAHQLGIPVIVIRRPPLPDSFYTVNGEHSLRYRVERLLPGFYPLRSGFTTGSCATAATRAALLGLLTQEIQNSATIALPDGETVTLPVSTCVITDSDCTCGVTKDAGDDPDVTNGYTILSTVSLTDAPGVHFLPGEGVGTVTLPGIGIPVGEPAINQTPRRMITNEVKQLLHSHGLHSGVAVRISVPGGSELAQKTFNPKLGIIGGISIIGTSGIVRPFSSEAFVNSIRKEIQVARALGCTDIVINSGAKSENYLRTRFPDLPPQAFIHYGNYIGETLRLAEEEGITRVTMGIMIGKAVKLAEGHLDTHSRNVVMNRDFITALATESHCPPENIAKVAGITLARELWEIFADTPAFFTRLVDRCLAVCRPQLPHADLDIILVPEHSPQ</sequence>
<dbReference type="GO" id="GO:0043780">
    <property type="term" value="F:cobalt-precorrin-5B C1-methyltransferase activity"/>
    <property type="evidence" value="ECO:0007669"/>
    <property type="project" value="RHEA"/>
</dbReference>
<dbReference type="GO" id="GO:0016994">
    <property type="term" value="F:precorrin-6A reductase activity"/>
    <property type="evidence" value="ECO:0007669"/>
    <property type="project" value="InterPro"/>
</dbReference>
<evidence type="ECO:0000256" key="1">
    <source>
        <dbReference type="ARBA" id="ARBA00022573"/>
    </source>
</evidence>
<keyword evidence="3 5" id="KW-0808">Transferase</keyword>
<dbReference type="KEGG" id="buy:D8S85_10910"/>
<dbReference type="NCBIfam" id="NF000849">
    <property type="entry name" value="PRK00075.1-1"/>
    <property type="match status" value="1"/>
</dbReference>
<dbReference type="InterPro" id="IPR003723">
    <property type="entry name" value="Precorrin-6x_reduct"/>
</dbReference>
<name>A0A3S9VTW5_9BACT</name>
<dbReference type="UniPathway" id="UPA00148">
    <property type="reaction ID" value="UER00227"/>
</dbReference>
<dbReference type="InterPro" id="IPR036074">
    <property type="entry name" value="CbiD_sf"/>
</dbReference>
<evidence type="ECO:0000256" key="4">
    <source>
        <dbReference type="ARBA" id="ARBA00022691"/>
    </source>
</evidence>
<dbReference type="PANTHER" id="PTHR35863:SF1">
    <property type="entry name" value="COBALT-PRECORRIN-5B C(1)-METHYLTRANSFERASE"/>
    <property type="match status" value="1"/>
</dbReference>
<dbReference type="GO" id="GO:0019251">
    <property type="term" value="P:anaerobic cobalamin biosynthetic process"/>
    <property type="evidence" value="ECO:0007669"/>
    <property type="project" value="UniProtKB-UniRule"/>
</dbReference>
<dbReference type="EMBL" id="CP032819">
    <property type="protein sequence ID" value="AZS30004.1"/>
    <property type="molecule type" value="Genomic_DNA"/>
</dbReference>
<evidence type="ECO:0000256" key="3">
    <source>
        <dbReference type="ARBA" id="ARBA00022679"/>
    </source>
</evidence>
<protein>
    <recommendedName>
        <fullName evidence="5">Cobalt-precorrin-5B C(1)-methyltransferase</fullName>
        <ecNumber evidence="5">2.1.1.195</ecNumber>
    </recommendedName>
    <alternativeName>
        <fullName evidence="5">Cobalt-precorrin-6A synthase</fullName>
    </alternativeName>
</protein>
<evidence type="ECO:0000256" key="2">
    <source>
        <dbReference type="ARBA" id="ARBA00022603"/>
    </source>
</evidence>
<keyword evidence="4 5" id="KW-0949">S-adenosyl-L-methionine</keyword>
<keyword evidence="7" id="KW-1185">Reference proteome</keyword>
<gene>
    <name evidence="5" type="primary">cbiD</name>
    <name evidence="6" type="ORF">D8S85_10910</name>
</gene>
<dbReference type="Proteomes" id="UP000270673">
    <property type="component" value="Chromosome"/>
</dbReference>
<dbReference type="InterPro" id="IPR002748">
    <property type="entry name" value="CbiD"/>
</dbReference>
<dbReference type="GO" id="GO:0032259">
    <property type="term" value="P:methylation"/>
    <property type="evidence" value="ECO:0007669"/>
    <property type="project" value="UniProtKB-KW"/>
</dbReference>
<keyword evidence="2 5" id="KW-0489">Methyltransferase</keyword>
<evidence type="ECO:0000313" key="6">
    <source>
        <dbReference type="EMBL" id="AZS30004.1"/>
    </source>
</evidence>
<dbReference type="PANTHER" id="PTHR35863">
    <property type="entry name" value="COBALT-PRECORRIN-5B C(1)-METHYLTRANSFERASE"/>
    <property type="match status" value="1"/>
</dbReference>
<proteinExistence type="inferred from homology"/>
<comment type="catalytic activity">
    <reaction evidence="5">
        <text>Co-precorrin-5B + S-adenosyl-L-methionine = Co-precorrin-6A + S-adenosyl-L-homocysteine</text>
        <dbReference type="Rhea" id="RHEA:26285"/>
        <dbReference type="ChEBI" id="CHEBI:57856"/>
        <dbReference type="ChEBI" id="CHEBI:59789"/>
        <dbReference type="ChEBI" id="CHEBI:60063"/>
        <dbReference type="ChEBI" id="CHEBI:60064"/>
        <dbReference type="EC" id="2.1.1.195"/>
    </reaction>
</comment>
<dbReference type="Pfam" id="PF02571">
    <property type="entry name" value="CbiJ"/>
    <property type="match status" value="1"/>
</dbReference>
<organism evidence="6 7">
    <name type="scientific">Butyricimonas faecalis</name>
    <dbReference type="NCBI Taxonomy" id="2093856"/>
    <lineage>
        <taxon>Bacteria</taxon>
        <taxon>Pseudomonadati</taxon>
        <taxon>Bacteroidota</taxon>
        <taxon>Bacteroidia</taxon>
        <taxon>Bacteroidales</taxon>
        <taxon>Odoribacteraceae</taxon>
        <taxon>Butyricimonas</taxon>
    </lineage>
</organism>
<evidence type="ECO:0000313" key="7">
    <source>
        <dbReference type="Proteomes" id="UP000270673"/>
    </source>
</evidence>
<dbReference type="EC" id="2.1.1.195" evidence="5"/>
<dbReference type="SUPFAM" id="SSF111342">
    <property type="entry name" value="CbiD-like"/>
    <property type="match status" value="1"/>
</dbReference>
<dbReference type="PROSITE" id="PS51014">
    <property type="entry name" value="COBK_CBIJ"/>
    <property type="match status" value="1"/>
</dbReference>
<accession>A0A3S9VTW5</accession>
<comment type="function">
    <text evidence="5">Catalyzes the methylation of C-1 in cobalt-precorrin-5B to form cobalt-precorrin-6A.</text>
</comment>
<evidence type="ECO:0000256" key="5">
    <source>
        <dbReference type="HAMAP-Rule" id="MF_00787"/>
    </source>
</evidence>
<dbReference type="HAMAP" id="MF_00787">
    <property type="entry name" value="CbiD"/>
    <property type="match status" value="1"/>
</dbReference>
<dbReference type="AlphaFoldDB" id="A0A3S9VTW5"/>
<dbReference type="Gene3D" id="3.30.2110.10">
    <property type="entry name" value="CbiD-like"/>
    <property type="match status" value="1"/>
</dbReference>
<dbReference type="NCBIfam" id="TIGR00312">
    <property type="entry name" value="cbiD"/>
    <property type="match status" value="1"/>
</dbReference>
<comment type="similarity">
    <text evidence="5">Belongs to the CbiD family.</text>
</comment>
<dbReference type="Pfam" id="PF01888">
    <property type="entry name" value="CbiD"/>
    <property type="match status" value="1"/>
</dbReference>
<keyword evidence="1 5" id="KW-0169">Cobalamin biosynthesis</keyword>
<reference evidence="6 7" key="1">
    <citation type="submission" date="2018-10" db="EMBL/GenBank/DDBJ databases">
        <title>Butyricimonas faecalis sp. nov., isolated from human faeces and emended description of the genus Butyricimonas.</title>
        <authorList>
            <person name="Le Roy T."/>
            <person name="Van der Smissen P."/>
            <person name="Paquot A."/>
            <person name="Delzenne N."/>
            <person name="Muccioli G."/>
            <person name="Collet J.-F."/>
            <person name="Cani P.D."/>
        </authorList>
    </citation>
    <scope>NUCLEOTIDE SEQUENCE [LARGE SCALE GENOMIC DNA]</scope>
    <source>
        <strain evidence="6 7">H184</strain>
    </source>
</reference>
<dbReference type="OrthoDB" id="6439987at2"/>